<evidence type="ECO:0000313" key="1">
    <source>
        <dbReference type="EMBL" id="MCM2373907.1"/>
    </source>
</evidence>
<evidence type="ECO:0000313" key="2">
    <source>
        <dbReference type="Proteomes" id="UP001202961"/>
    </source>
</evidence>
<reference evidence="1 2" key="1">
    <citation type="journal article" date="2022" name="Syst. Appl. Microbiol.">
        <title>Rhodopirellula aestuarii sp. nov., a novel member of the genus Rhodopirellula isolated from brackish sediments collected in the Tagus River estuary, Portugal.</title>
        <authorList>
            <person name="Vitorino I.R."/>
            <person name="Klimek D."/>
            <person name="Calusinska M."/>
            <person name="Lobo-da-Cunha A."/>
            <person name="Vasconcelos V."/>
            <person name="Lage O.M."/>
        </authorList>
    </citation>
    <scope>NUCLEOTIDE SEQUENCE [LARGE SCALE GENOMIC DNA]</scope>
    <source>
        <strain evidence="1 2">ICT_H3.1</strain>
    </source>
</reference>
<gene>
    <name evidence="1" type="ORF">NB063_25100</name>
</gene>
<proteinExistence type="predicted"/>
<accession>A0ABT0UAS2</accession>
<organism evidence="1 2">
    <name type="scientific">Aporhodopirellula aestuarii</name>
    <dbReference type="NCBI Taxonomy" id="2950107"/>
    <lineage>
        <taxon>Bacteria</taxon>
        <taxon>Pseudomonadati</taxon>
        <taxon>Planctomycetota</taxon>
        <taxon>Planctomycetia</taxon>
        <taxon>Pirellulales</taxon>
        <taxon>Pirellulaceae</taxon>
        <taxon>Aporhodopirellula</taxon>
    </lineage>
</organism>
<protein>
    <submittedName>
        <fullName evidence="1">Uncharacterized protein</fullName>
    </submittedName>
</protein>
<sequence>MAADTTQDQLIDMTGGEGGLSAAPVLAAKVIPHGTMVFKDAASGHATPTISAAANRFMGISHERVDNGAGGNGARDVEFYIQHRFILPQDGNITQADVGKRAHAKGNYQITKTETDLPYVGTIEKFISATKVMVKIDFDVPTPSV</sequence>
<name>A0ABT0UAS2_9BACT</name>
<dbReference type="Proteomes" id="UP001202961">
    <property type="component" value="Unassembled WGS sequence"/>
</dbReference>
<comment type="caution">
    <text evidence="1">The sequence shown here is derived from an EMBL/GenBank/DDBJ whole genome shotgun (WGS) entry which is preliminary data.</text>
</comment>
<keyword evidence="2" id="KW-1185">Reference proteome</keyword>
<dbReference type="RefSeq" id="WP_250931785.1">
    <property type="nucleotide sequence ID" value="NZ_JAMQBK010000073.1"/>
</dbReference>
<dbReference type="EMBL" id="JAMQBK010000073">
    <property type="protein sequence ID" value="MCM2373907.1"/>
    <property type="molecule type" value="Genomic_DNA"/>
</dbReference>